<dbReference type="Gene3D" id="3.90.25.10">
    <property type="entry name" value="UDP-galactose 4-epimerase, domain 1"/>
    <property type="match status" value="1"/>
</dbReference>
<sequence length="322" mass="34463">MSKQKWLITGGAGYIGTHIADIFIEAGKDVVLLDSLYQGLESRVDYLRAKHAIDIPLEVIDVRDYAKVDALIASGGFTGIVHTAALKAVGESMEKPDEYLEVNYTATVELIESAKRHGVKSFIFSSTAAVYGSPDSMDPCREDGPTAPISPYGSSKLSAEEKVTEFISIPGNHGSSLRFFNVVGTANKALLDNSVENLVPIVINRVKSGQAPVIYGHDYPTTDGTCVRDYVDVRDIAAAHLAAADATKALPPTLNIGTGNGASVREIVKFVLDAMGRSDITPIDTDRRAGDPAFLCADVALAKTAMGFESRYSLKESVESLF</sequence>
<proteinExistence type="inferred from homology"/>
<evidence type="ECO:0000259" key="6">
    <source>
        <dbReference type="Pfam" id="PF01370"/>
    </source>
</evidence>
<dbReference type="InterPro" id="IPR036291">
    <property type="entry name" value="NAD(P)-bd_dom_sf"/>
</dbReference>
<dbReference type="GO" id="GO:0003978">
    <property type="term" value="F:UDP-glucose 4-epimerase activity"/>
    <property type="evidence" value="ECO:0007669"/>
    <property type="project" value="InterPro"/>
</dbReference>
<evidence type="ECO:0000256" key="3">
    <source>
        <dbReference type="ARBA" id="ARBA00023027"/>
    </source>
</evidence>
<dbReference type="GO" id="GO:0033499">
    <property type="term" value="P:galactose catabolic process via UDP-galactose, Leloir pathway"/>
    <property type="evidence" value="ECO:0007669"/>
    <property type="project" value="TreeGrafter"/>
</dbReference>
<evidence type="ECO:0000256" key="5">
    <source>
        <dbReference type="ARBA" id="ARBA00023277"/>
    </source>
</evidence>
<dbReference type="InterPro" id="IPR001509">
    <property type="entry name" value="Epimerase_deHydtase"/>
</dbReference>
<comment type="caution">
    <text evidence="7">The sequence shown here is derived from an EMBL/GenBank/DDBJ whole genome shotgun (WGS) entry which is preliminary data.</text>
</comment>
<evidence type="ECO:0000256" key="1">
    <source>
        <dbReference type="ARBA" id="ARBA00001911"/>
    </source>
</evidence>
<dbReference type="EMBL" id="JNSK01000084">
    <property type="protein sequence ID" value="KGA15783.1"/>
    <property type="molecule type" value="Genomic_DNA"/>
</dbReference>
<dbReference type="Gene3D" id="3.40.50.720">
    <property type="entry name" value="NAD(P)-binding Rossmann-like Domain"/>
    <property type="match status" value="1"/>
</dbReference>
<dbReference type="AlphaFoldDB" id="A0A094SCD6"/>
<evidence type="ECO:0000256" key="4">
    <source>
        <dbReference type="ARBA" id="ARBA00023235"/>
    </source>
</evidence>
<dbReference type="PANTHER" id="PTHR43725">
    <property type="entry name" value="UDP-GLUCOSE 4-EPIMERASE"/>
    <property type="match status" value="1"/>
</dbReference>
<name>A0A094SCD6_9ZZZZ</name>
<evidence type="ECO:0000313" key="7">
    <source>
        <dbReference type="EMBL" id="KGA15783.1"/>
    </source>
</evidence>
<keyword evidence="4" id="KW-0413">Isomerase</keyword>
<accession>A0A094SCD6</accession>
<protein>
    <recommendedName>
        <fullName evidence="6">NAD-dependent epimerase/dehydratase domain-containing protein</fullName>
    </recommendedName>
</protein>
<dbReference type="SUPFAM" id="SSF51735">
    <property type="entry name" value="NAD(P)-binding Rossmann-fold domains"/>
    <property type="match status" value="1"/>
</dbReference>
<dbReference type="NCBIfam" id="TIGR01179">
    <property type="entry name" value="galE"/>
    <property type="match status" value="1"/>
</dbReference>
<keyword evidence="5" id="KW-0119">Carbohydrate metabolism</keyword>
<evidence type="ECO:0000256" key="2">
    <source>
        <dbReference type="ARBA" id="ARBA00007637"/>
    </source>
</evidence>
<dbReference type="PANTHER" id="PTHR43725:SF53">
    <property type="entry name" value="UDP-ARABINOSE 4-EPIMERASE 1"/>
    <property type="match status" value="1"/>
</dbReference>
<comment type="cofactor">
    <cofactor evidence="1">
        <name>NAD(+)</name>
        <dbReference type="ChEBI" id="CHEBI:57540"/>
    </cofactor>
</comment>
<keyword evidence="3" id="KW-0520">NAD</keyword>
<feature type="domain" description="NAD-dependent epimerase/dehydratase" evidence="6">
    <location>
        <begin position="6"/>
        <end position="257"/>
    </location>
</feature>
<gene>
    <name evidence="7" type="ORF">GM50_16250</name>
</gene>
<dbReference type="Pfam" id="PF01370">
    <property type="entry name" value="Epimerase"/>
    <property type="match status" value="1"/>
</dbReference>
<comment type="similarity">
    <text evidence="2">Belongs to the NAD(P)-dependent epimerase/dehydratase family.</text>
</comment>
<reference evidence="7" key="1">
    <citation type="submission" date="2014-05" db="EMBL/GenBank/DDBJ databases">
        <title>Key roles for freshwater Actinobacteria revealed by deep metagenomic sequencing.</title>
        <authorList>
            <person name="Ghai R."/>
            <person name="Mizuno C.M."/>
            <person name="Picazo A."/>
            <person name="Camacho A."/>
            <person name="Rodriguez-Valera F."/>
        </authorList>
    </citation>
    <scope>NUCLEOTIDE SEQUENCE</scope>
</reference>
<organism evidence="7">
    <name type="scientific">freshwater metagenome</name>
    <dbReference type="NCBI Taxonomy" id="449393"/>
    <lineage>
        <taxon>unclassified sequences</taxon>
        <taxon>metagenomes</taxon>
        <taxon>ecological metagenomes</taxon>
    </lineage>
</organism>
<dbReference type="InterPro" id="IPR005886">
    <property type="entry name" value="UDP_G4E"/>
</dbReference>